<dbReference type="RefSeq" id="WP_073079911.1">
    <property type="nucleotide sequence ID" value="NZ_FRBL01000003.1"/>
</dbReference>
<dbReference type="Pfam" id="PF05954">
    <property type="entry name" value="Phage_GPD"/>
    <property type="match status" value="1"/>
</dbReference>
<dbReference type="NCBIfam" id="TIGR01646">
    <property type="entry name" value="vgr_GE"/>
    <property type="match status" value="1"/>
</dbReference>
<organism evidence="2 3">
    <name type="scientific">Chitinophaga jiangningensis</name>
    <dbReference type="NCBI Taxonomy" id="1419482"/>
    <lineage>
        <taxon>Bacteria</taxon>
        <taxon>Pseudomonadati</taxon>
        <taxon>Bacteroidota</taxon>
        <taxon>Chitinophagia</taxon>
        <taxon>Chitinophagales</taxon>
        <taxon>Chitinophagaceae</taxon>
        <taxon>Chitinophaga</taxon>
    </lineage>
</organism>
<dbReference type="AlphaFoldDB" id="A0A1M7AA40"/>
<dbReference type="InterPro" id="IPR006531">
    <property type="entry name" value="Gp5/Vgr_OB"/>
</dbReference>
<evidence type="ECO:0000259" key="1">
    <source>
        <dbReference type="Pfam" id="PF04717"/>
    </source>
</evidence>
<dbReference type="InterPro" id="IPR037026">
    <property type="entry name" value="Vgr_OB-fold_dom_sf"/>
</dbReference>
<proteinExistence type="predicted"/>
<dbReference type="Gene3D" id="2.40.50.230">
    <property type="entry name" value="Gp5 N-terminal domain"/>
    <property type="match status" value="1"/>
</dbReference>
<dbReference type="Proteomes" id="UP000184420">
    <property type="component" value="Unassembled WGS sequence"/>
</dbReference>
<dbReference type="STRING" id="1419482.SAMN05444266_103195"/>
<dbReference type="EMBL" id="FRBL01000003">
    <property type="protein sequence ID" value="SHL39654.1"/>
    <property type="molecule type" value="Genomic_DNA"/>
</dbReference>
<dbReference type="OrthoDB" id="1907165at2"/>
<dbReference type="InterPro" id="IPR006533">
    <property type="entry name" value="T6SS_Vgr_RhsGE"/>
</dbReference>
<gene>
    <name evidence="2" type="ORF">SAMN05444266_103195</name>
</gene>
<dbReference type="SUPFAM" id="SSF69255">
    <property type="entry name" value="gp5 N-terminal domain-like"/>
    <property type="match status" value="1"/>
</dbReference>
<protein>
    <submittedName>
        <fullName evidence="2">Rhs element Vgr protein</fullName>
    </submittedName>
</protein>
<feature type="domain" description="Gp5/Type VI secretion system Vgr protein OB-fold" evidence="1">
    <location>
        <begin position="385"/>
        <end position="459"/>
    </location>
</feature>
<evidence type="ECO:0000313" key="3">
    <source>
        <dbReference type="Proteomes" id="UP000184420"/>
    </source>
</evidence>
<sequence>MAAVATKELQTAIPGAEKVSLVSCKVLIDGQELDPAIPIFKITIEKEVNRIPTAILTIPDGDVSLQDFPVSNKNLFKPGNKVEIQLGYETKTESVFKGIVTAHGSRITRQTSQLVVTCRDTAIQMTLARKNAAFYEMTDSDIASQLIGQYNGLKADVESTDIQHLQLLQCNLTDWDFVLGRFDVLGMFCTVEDGTVSIKKPDLKQDRKFDVVYGATLIDYQANIDARTQATAAEASSWDYSAQALNNGAGVDPSLNAAGNLGASDLAAAMAFESEIFAFPGKWTEAELKALADARLIKRRLAAIKGNVRFQGTNKILPNEFITIGGIGERFSGPVFVSAVKHTFEGGDWITMVNFGMDPVWFAEKINPWHPMASQGLIPVTQGLYNGVVTDIEDPENEFRIRVKIPVIDAKGEGIWARIATLDAGNNRGTFFRPELNDEVVVGFMGTDMRDAVVLGMLHSSSLAAPLTPAKDNYQKGYVSKTNFKLIFDDEKKSLTIESPKGKKITVSDEDKILQLEDENGNQLILDEKGITLKTDKDMLLDVGGKFNLKCGGDASAEAMNLALKGSSKAGMEAAQVEVKGSGQTTIKGGMVMIN</sequence>
<keyword evidence="3" id="KW-1185">Reference proteome</keyword>
<evidence type="ECO:0000313" key="2">
    <source>
        <dbReference type="EMBL" id="SHL39654.1"/>
    </source>
</evidence>
<name>A0A1M7AA40_9BACT</name>
<reference evidence="2 3" key="1">
    <citation type="submission" date="2016-11" db="EMBL/GenBank/DDBJ databases">
        <authorList>
            <person name="Jaros S."/>
            <person name="Januszkiewicz K."/>
            <person name="Wedrychowicz H."/>
        </authorList>
    </citation>
    <scope>NUCLEOTIDE SEQUENCE [LARGE SCALE GENOMIC DNA]</scope>
    <source>
        <strain evidence="2 3">DSM 27406</strain>
    </source>
</reference>
<accession>A0A1M7AA40</accession>
<dbReference type="SUPFAM" id="SSF69279">
    <property type="entry name" value="Phage tail proteins"/>
    <property type="match status" value="1"/>
</dbReference>
<dbReference type="Pfam" id="PF04717">
    <property type="entry name" value="Phage_base_V"/>
    <property type="match status" value="1"/>
</dbReference>